<feature type="compositionally biased region" description="Polar residues" evidence="1">
    <location>
        <begin position="123"/>
        <end position="132"/>
    </location>
</feature>
<feature type="region of interest" description="Disordered" evidence="1">
    <location>
        <begin position="119"/>
        <end position="145"/>
    </location>
</feature>
<evidence type="ECO:0000256" key="1">
    <source>
        <dbReference type="SAM" id="MobiDB-lite"/>
    </source>
</evidence>
<dbReference type="AlphaFoldDB" id="A0A6P3X363"/>
<accession>A0A6P3X363</accession>
<evidence type="ECO:0000313" key="3">
    <source>
        <dbReference type="RefSeq" id="XP_014472662.1"/>
    </source>
</evidence>
<organism evidence="2 3">
    <name type="scientific">Dinoponera quadriceps</name>
    <name type="common">South American ant</name>
    <dbReference type="NCBI Taxonomy" id="609295"/>
    <lineage>
        <taxon>Eukaryota</taxon>
        <taxon>Metazoa</taxon>
        <taxon>Ecdysozoa</taxon>
        <taxon>Arthropoda</taxon>
        <taxon>Hexapoda</taxon>
        <taxon>Insecta</taxon>
        <taxon>Pterygota</taxon>
        <taxon>Neoptera</taxon>
        <taxon>Endopterygota</taxon>
        <taxon>Hymenoptera</taxon>
        <taxon>Apocrita</taxon>
        <taxon>Aculeata</taxon>
        <taxon>Formicoidea</taxon>
        <taxon>Formicidae</taxon>
        <taxon>Ponerinae</taxon>
        <taxon>Ponerini</taxon>
        <taxon>Dinoponera</taxon>
    </lineage>
</organism>
<dbReference type="GeneID" id="106743394"/>
<protein>
    <submittedName>
        <fullName evidence="3">Uncharacterized protein LOC106743394</fullName>
    </submittedName>
</protein>
<dbReference type="KEGG" id="dqu:106743394"/>
<sequence length="145" mass="16229">MTSPRHGAGRYFLAMNATRAARVDKLLLTIALCTTGTWCVNDGTRNARTIDSLSTFRDLWASRIWEWSKNGAMSIARFTTQKRPVRIEFGPEDGKRAAVTYRRQHGYRGEWLIEQLGNGLGPGSTSSRSQPVPDTFLTPPSFHPC</sequence>
<dbReference type="OrthoDB" id="6617171at2759"/>
<reference evidence="3" key="1">
    <citation type="submission" date="2025-08" db="UniProtKB">
        <authorList>
            <consortium name="RefSeq"/>
        </authorList>
    </citation>
    <scope>IDENTIFICATION</scope>
</reference>
<dbReference type="Proteomes" id="UP000515204">
    <property type="component" value="Unplaced"/>
</dbReference>
<proteinExistence type="predicted"/>
<gene>
    <name evidence="3" type="primary">LOC106743394</name>
</gene>
<name>A0A6P3X363_DINQU</name>
<keyword evidence="2" id="KW-1185">Reference proteome</keyword>
<evidence type="ECO:0000313" key="2">
    <source>
        <dbReference type="Proteomes" id="UP000515204"/>
    </source>
</evidence>
<dbReference type="RefSeq" id="XP_014472662.1">
    <property type="nucleotide sequence ID" value="XM_014617176.1"/>
</dbReference>